<name>A0A1C7I785_9FIRM</name>
<evidence type="ECO:0000256" key="6">
    <source>
        <dbReference type="ARBA" id="ARBA00023458"/>
    </source>
</evidence>
<keyword evidence="5" id="KW-0133">Cell shape</keyword>
<dbReference type="KEGG" id="byl:A4V09_06915"/>
<dbReference type="InterPro" id="IPR043129">
    <property type="entry name" value="ATPase_NBD"/>
</dbReference>
<dbReference type="Gene3D" id="3.30.420.40">
    <property type="match status" value="2"/>
</dbReference>
<sequence length="330" mass="36724">MPFHKTFGVDLGTSMVKIYSCQQDTILTEKNMIAIRNGKQILAAGNDAYEIFEKNPSNVSVITPMTFGKIADINHTEMVLHSLLEKAGAGTVLGNTLYLAVPADLSEIEKRAYYTIGNSSRKNKIYMVDKTIADAVALGIPINKTKGSMVVNIGAQSCEISVIEKGRVVLSKIVEIGGKQLNESIQNMVRRRCNLNIGSRTARRLKFSLAYLKEDKKEARKVVGVDSLTGLPQEGVVSSRMVYEAILEPLGTICEEIRFFLERIPPQIRQNISREGINLTGGTTKIPDIEWFISRQTGQKVCLSRFYDLCTIYGLKEIIGSKSLRKWVKQ</sequence>
<comment type="subcellular location">
    <subcellularLocation>
        <location evidence="1">Cytoplasm</location>
    </subcellularLocation>
</comment>
<dbReference type="EMBL" id="CP015405">
    <property type="protein sequence ID" value="ANU75520.1"/>
    <property type="molecule type" value="Genomic_DNA"/>
</dbReference>
<evidence type="ECO:0000256" key="3">
    <source>
        <dbReference type="ARBA" id="ARBA00022741"/>
    </source>
</evidence>
<evidence type="ECO:0000313" key="8">
    <source>
        <dbReference type="Proteomes" id="UP000092574"/>
    </source>
</evidence>
<keyword evidence="2" id="KW-0963">Cytoplasm</keyword>
<protein>
    <submittedName>
        <fullName evidence="7">Rod shape-determining protein</fullName>
    </submittedName>
</protein>
<dbReference type="AlphaFoldDB" id="A0A1C7I785"/>
<dbReference type="GO" id="GO:0008360">
    <property type="term" value="P:regulation of cell shape"/>
    <property type="evidence" value="ECO:0007669"/>
    <property type="project" value="UniProtKB-KW"/>
</dbReference>
<dbReference type="GO" id="GO:0005524">
    <property type="term" value="F:ATP binding"/>
    <property type="evidence" value="ECO:0007669"/>
    <property type="project" value="UniProtKB-KW"/>
</dbReference>
<evidence type="ECO:0000256" key="2">
    <source>
        <dbReference type="ARBA" id="ARBA00022490"/>
    </source>
</evidence>
<reference evidence="7" key="1">
    <citation type="submission" date="2017-04" db="EMBL/GenBank/DDBJ databases">
        <title>Complete Genome Sequences of Twelve Strains of a Stable Defined Moderately Diverse Mouse Microbiota 2 (sDMDMm2).</title>
        <authorList>
            <person name="Uchimura Y."/>
            <person name="Wyss M."/>
            <person name="Brugiroux S."/>
            <person name="Limenitakis J.P."/>
            <person name="Stecher B."/>
            <person name="McCoy K.D."/>
            <person name="Macpherson A.J."/>
        </authorList>
    </citation>
    <scope>NUCLEOTIDE SEQUENCE</scope>
    <source>
        <strain evidence="7">YL58</strain>
    </source>
</reference>
<dbReference type="Pfam" id="PF06723">
    <property type="entry name" value="MreB_Mbl"/>
    <property type="match status" value="1"/>
</dbReference>
<dbReference type="STRING" id="1796616.A4V09_06915"/>
<dbReference type="InterPro" id="IPR004753">
    <property type="entry name" value="MreB"/>
</dbReference>
<evidence type="ECO:0000256" key="5">
    <source>
        <dbReference type="ARBA" id="ARBA00022960"/>
    </source>
</evidence>
<keyword evidence="8" id="KW-1185">Reference proteome</keyword>
<dbReference type="PRINTS" id="PR01652">
    <property type="entry name" value="SHAPEPROTEIN"/>
</dbReference>
<keyword evidence="4" id="KW-0067">ATP-binding</keyword>
<dbReference type="PANTHER" id="PTHR42749">
    <property type="entry name" value="CELL SHAPE-DETERMINING PROTEIN MREB"/>
    <property type="match status" value="1"/>
</dbReference>
<dbReference type="PANTHER" id="PTHR42749:SF1">
    <property type="entry name" value="CELL SHAPE-DETERMINING PROTEIN MREB"/>
    <property type="match status" value="1"/>
</dbReference>
<dbReference type="SUPFAM" id="SSF53067">
    <property type="entry name" value="Actin-like ATPase domain"/>
    <property type="match status" value="2"/>
</dbReference>
<evidence type="ECO:0000256" key="1">
    <source>
        <dbReference type="ARBA" id="ARBA00004496"/>
    </source>
</evidence>
<dbReference type="GO" id="GO:0005737">
    <property type="term" value="C:cytoplasm"/>
    <property type="evidence" value="ECO:0007669"/>
    <property type="project" value="UniProtKB-SubCell"/>
</dbReference>
<organism evidence="7 8">
    <name type="scientific">Blautia pseudococcoides</name>
    <dbReference type="NCBI Taxonomy" id="1796616"/>
    <lineage>
        <taxon>Bacteria</taxon>
        <taxon>Bacillati</taxon>
        <taxon>Bacillota</taxon>
        <taxon>Clostridia</taxon>
        <taxon>Lachnospirales</taxon>
        <taxon>Lachnospiraceae</taxon>
        <taxon>Blautia</taxon>
    </lineage>
</organism>
<evidence type="ECO:0000313" key="7">
    <source>
        <dbReference type="EMBL" id="ANU75520.1"/>
    </source>
</evidence>
<evidence type="ECO:0000256" key="4">
    <source>
        <dbReference type="ARBA" id="ARBA00022840"/>
    </source>
</evidence>
<dbReference type="RefSeq" id="WP_065541714.1">
    <property type="nucleotide sequence ID" value="NZ_CP015405.2"/>
</dbReference>
<keyword evidence="3" id="KW-0547">Nucleotide-binding</keyword>
<dbReference type="GO" id="GO:0000902">
    <property type="term" value="P:cell morphogenesis"/>
    <property type="evidence" value="ECO:0007669"/>
    <property type="project" value="InterPro"/>
</dbReference>
<accession>A0A1C7I785</accession>
<dbReference type="Proteomes" id="UP000092574">
    <property type="component" value="Chromosome"/>
</dbReference>
<comment type="similarity">
    <text evidence="6">Belongs to the FtsA/MreB family.</text>
</comment>
<dbReference type="OrthoDB" id="9768127at2"/>
<gene>
    <name evidence="7" type="ORF">A4V09_06915</name>
</gene>
<dbReference type="InterPro" id="IPR056546">
    <property type="entry name" value="MreB_MamK-like"/>
</dbReference>
<proteinExistence type="inferred from homology"/>